<dbReference type="RefSeq" id="WP_209147455.1">
    <property type="nucleotide sequence ID" value="NZ_JAGHKP010000003.1"/>
</dbReference>
<keyword evidence="3" id="KW-1185">Reference proteome</keyword>
<feature type="chain" id="PRO_5045559327" evidence="1">
    <location>
        <begin position="45"/>
        <end position="330"/>
    </location>
</feature>
<evidence type="ECO:0000313" key="2">
    <source>
        <dbReference type="EMBL" id="MBO9154338.1"/>
    </source>
</evidence>
<gene>
    <name evidence="2" type="ORF">J7I43_19085</name>
</gene>
<evidence type="ECO:0000313" key="3">
    <source>
        <dbReference type="Proteomes" id="UP000679126"/>
    </source>
</evidence>
<proteinExistence type="predicted"/>
<feature type="signal peptide" evidence="1">
    <location>
        <begin position="1"/>
        <end position="44"/>
    </location>
</feature>
<evidence type="ECO:0000256" key="1">
    <source>
        <dbReference type="SAM" id="SignalP"/>
    </source>
</evidence>
<dbReference type="EMBL" id="JAGHKP010000003">
    <property type="protein sequence ID" value="MBO9154338.1"/>
    <property type="molecule type" value="Genomic_DNA"/>
</dbReference>
<comment type="caution">
    <text evidence="2">The sequence shown here is derived from an EMBL/GenBank/DDBJ whole genome shotgun (WGS) entry which is preliminary data.</text>
</comment>
<reference evidence="3" key="1">
    <citation type="submission" date="2021-03" db="EMBL/GenBank/DDBJ databases">
        <title>Assistant Professor.</title>
        <authorList>
            <person name="Huq M.A."/>
        </authorList>
    </citation>
    <scope>NUCLEOTIDE SEQUENCE [LARGE SCALE GENOMIC DNA]</scope>
    <source>
        <strain evidence="3">MAH-28</strain>
    </source>
</reference>
<dbReference type="Proteomes" id="UP000679126">
    <property type="component" value="Unassembled WGS sequence"/>
</dbReference>
<accession>A0ABS3YI15</accession>
<sequence>MLYILLNNNPGSFRFHLKLFENRQKLLSSALSLALGLVSISASAQTAAPAPSPQTFALQERTGKEAKYSVQSPTRKVEDISSFKNIPAYPRSCVRMLVLNGDQWRYEKYLQGEIPAGEFNEKSKGVDTSLLSRAPIPKNTVYLFVGLDDKGKKHVIVDANNNHDFGDDMEVVVNISDCDNVRDSTRALPEYALNTAYFDGETVREKTVYVTVSPYEFHYDAPGYADKTERLLDIALFRRASWRGSVDLDGVTHKVVAWDDRNNMVAQGGSNQVNLMIEDDEDVYFYSPGEVTRFGRSMYVWSAQVQQHDPSVVKLTVQKVGKAPEFRKAH</sequence>
<organism evidence="2 3">
    <name type="scientific">Chitinophaga chungangae</name>
    <dbReference type="NCBI Taxonomy" id="2821488"/>
    <lineage>
        <taxon>Bacteria</taxon>
        <taxon>Pseudomonadati</taxon>
        <taxon>Bacteroidota</taxon>
        <taxon>Chitinophagia</taxon>
        <taxon>Chitinophagales</taxon>
        <taxon>Chitinophagaceae</taxon>
        <taxon>Chitinophaga</taxon>
    </lineage>
</organism>
<keyword evidence="1" id="KW-0732">Signal</keyword>
<protein>
    <submittedName>
        <fullName evidence="2">Uncharacterized protein</fullName>
    </submittedName>
</protein>
<name>A0ABS3YI15_9BACT</name>